<name>A0A5S9IR79_UABAM</name>
<evidence type="ECO:0000256" key="3">
    <source>
        <dbReference type="ARBA" id="ARBA00022777"/>
    </source>
</evidence>
<dbReference type="InterPro" id="IPR015943">
    <property type="entry name" value="WD40/YVTN_repeat-like_dom_sf"/>
</dbReference>
<dbReference type="GO" id="GO:0004674">
    <property type="term" value="F:protein serine/threonine kinase activity"/>
    <property type="evidence" value="ECO:0007669"/>
    <property type="project" value="TreeGrafter"/>
</dbReference>
<dbReference type="PANTHER" id="PTHR43289:SF34">
    <property type="entry name" value="SERINE_THREONINE-PROTEIN KINASE YBDM-RELATED"/>
    <property type="match status" value="1"/>
</dbReference>
<keyword evidence="2 5" id="KW-0547">Nucleotide-binding</keyword>
<evidence type="ECO:0000256" key="6">
    <source>
        <dbReference type="SAM" id="Phobius"/>
    </source>
</evidence>
<evidence type="ECO:0000256" key="5">
    <source>
        <dbReference type="PROSITE-ProRule" id="PRU10141"/>
    </source>
</evidence>
<dbReference type="AlphaFoldDB" id="A0A5S9IR79"/>
<feature type="transmembrane region" description="Helical" evidence="6">
    <location>
        <begin position="357"/>
        <end position="375"/>
    </location>
</feature>
<dbReference type="Gene3D" id="1.10.510.10">
    <property type="entry name" value="Transferase(Phosphotransferase) domain 1"/>
    <property type="match status" value="1"/>
</dbReference>
<dbReference type="InterPro" id="IPR000719">
    <property type="entry name" value="Prot_kinase_dom"/>
</dbReference>
<accession>A0A5S9IR79</accession>
<dbReference type="InterPro" id="IPR008271">
    <property type="entry name" value="Ser/Thr_kinase_AS"/>
</dbReference>
<keyword evidence="4 5" id="KW-0067">ATP-binding</keyword>
<proteinExistence type="predicted"/>
<dbReference type="KEGG" id="uam:UABAM_05014"/>
<dbReference type="Proteomes" id="UP000326354">
    <property type="component" value="Chromosome"/>
</dbReference>
<keyword evidence="6" id="KW-1133">Transmembrane helix</keyword>
<reference evidence="8 9" key="1">
    <citation type="submission" date="2019-08" db="EMBL/GenBank/DDBJ databases">
        <title>Complete genome sequence of Candidatus Uab amorphum.</title>
        <authorList>
            <person name="Shiratori T."/>
            <person name="Suzuki S."/>
            <person name="Kakizawa Y."/>
            <person name="Ishida K."/>
        </authorList>
    </citation>
    <scope>NUCLEOTIDE SEQUENCE [LARGE SCALE GENOMIC DNA]</scope>
    <source>
        <strain evidence="8 9">SRT547</strain>
    </source>
</reference>
<keyword evidence="3 8" id="KW-0418">Kinase</keyword>
<dbReference type="EMBL" id="AP019860">
    <property type="protein sequence ID" value="BBM86628.1"/>
    <property type="molecule type" value="Genomic_DNA"/>
</dbReference>
<organism evidence="8 9">
    <name type="scientific">Uabimicrobium amorphum</name>
    <dbReference type="NCBI Taxonomy" id="2596890"/>
    <lineage>
        <taxon>Bacteria</taxon>
        <taxon>Pseudomonadati</taxon>
        <taxon>Planctomycetota</taxon>
        <taxon>Candidatus Uabimicrobiia</taxon>
        <taxon>Candidatus Uabimicrobiales</taxon>
        <taxon>Candidatus Uabimicrobiaceae</taxon>
        <taxon>Candidatus Uabimicrobium</taxon>
    </lineage>
</organism>
<sequence>MMDHWCIYDKNRKKYGPYSAEQLKAFIQQNKVDDSHIIVNNDKTYNVQQAALELDISPQRKIAKFEIIKELGRGGMGVVYHARDTYLQHECAVKFIHFNQSADSLATKRFISEAQSVAQLDHPNIIKIKELNSYSDAQGNNMYYFSMDYVEGISFAHYIKKPISLKKKLQMFFQICEGVAYAHRHKIIHRDLKPQNIIVSQQGTPVILDFGLARNLQKEENITKTGDFVGTPKYIAPEVMHGKKADQRCDIYALGVMLYEILTGFSPFNGENVIELLFQVSHTDAVPPSKVNGSIKKDTSLEIICLKCLEKNPEKRLSCASFLSQEIQCILANKPTQTKPPGFLAQQVIWCRKNRRLLVATAVIFLLAALAIWTVQNQQHQKEIIARDAQIDVRDAEIFHRSAQSISNNVEQFYEKFSRLKGMKSIVADIKMQYQRLEKYIDNKDHKFLSSQQQNLLNFLERSQAIMRYLVLPSIPKIESSIPIENIDGQFELSTANHIAIVDKDERLFAAKIEDSAQKISFERPLATTCRKLAFSPNGKWLATFELDEEGQKICCLYRTESFQKVLRAKTSNSVRVSFAFSTSSKYFAYHDREHGICIVDLTQNIVSKNIPTDGLACYFKFSDNDKHMIYRLNNDYYYAYNLRSQSTKKKINYVSNLFPLWHDNRFTFFGCDFLESYDPKSKKITKHDFVTVSREDLITSAISPDKKTLIWGSTYGNISYLKKIKNNKFRMTHKKQAQGRIKRIGFLNDQLLFIHDATNYFYVRDLATKEIIYREANVLAVEKVGKRLQVVIRDSEKLLTQRWNIPYALQQILKPNKQTSKILAMAARAVQTQAFIAEPCILVQKDSSIEKVILSLRKALIIWEKQGDLYKHNNAKRTVFFDIWATRISQDHKWIALITGTRNSRQNIILVESDKITPQNIEKGYRIIHGNKLHGKRVDQWKDEFYKTSEIRTLGFTANNNLLFNYADELWRYSRSKKSVKKIIKVRTIIRSIQSHPKHDIIAIGQERDHLAFVSQNGETIHQFSFAGASEIKKIAWHPTKIMCAAISGDSKLYLIQKQNDTWSFEELDVVGRKLNISFSPKGDDLAIFTAGNTYLYSLNTKDYINIFSGFHKNQGATFSRDWQYAVFPSKNMDVLLFSLKKLSEFPEYFATPNMKDKQDNIWSRRVQQKFLQYIEMNK</sequence>
<gene>
    <name evidence="8" type="ORF">UABAM_05014</name>
</gene>
<evidence type="ECO:0000256" key="1">
    <source>
        <dbReference type="ARBA" id="ARBA00022679"/>
    </source>
</evidence>
<dbReference type="InterPro" id="IPR011009">
    <property type="entry name" value="Kinase-like_dom_sf"/>
</dbReference>
<evidence type="ECO:0000259" key="7">
    <source>
        <dbReference type="PROSITE" id="PS50011"/>
    </source>
</evidence>
<feature type="binding site" evidence="5">
    <location>
        <position position="94"/>
    </location>
    <ligand>
        <name>ATP</name>
        <dbReference type="ChEBI" id="CHEBI:30616"/>
    </ligand>
</feature>
<dbReference type="Gene3D" id="3.30.200.20">
    <property type="entry name" value="Phosphorylase Kinase, domain 1"/>
    <property type="match status" value="1"/>
</dbReference>
<dbReference type="SUPFAM" id="SSF56112">
    <property type="entry name" value="Protein kinase-like (PK-like)"/>
    <property type="match status" value="1"/>
</dbReference>
<dbReference type="PROSITE" id="PS50011">
    <property type="entry name" value="PROTEIN_KINASE_DOM"/>
    <property type="match status" value="1"/>
</dbReference>
<dbReference type="GO" id="GO:0005524">
    <property type="term" value="F:ATP binding"/>
    <property type="evidence" value="ECO:0007669"/>
    <property type="project" value="UniProtKB-UniRule"/>
</dbReference>
<dbReference type="Pfam" id="PF00069">
    <property type="entry name" value="Pkinase"/>
    <property type="match status" value="1"/>
</dbReference>
<dbReference type="SMART" id="SM00220">
    <property type="entry name" value="S_TKc"/>
    <property type="match status" value="1"/>
</dbReference>
<dbReference type="PROSITE" id="PS00107">
    <property type="entry name" value="PROTEIN_KINASE_ATP"/>
    <property type="match status" value="1"/>
</dbReference>
<feature type="domain" description="Protein kinase" evidence="7">
    <location>
        <begin position="65"/>
        <end position="331"/>
    </location>
</feature>
<evidence type="ECO:0000313" key="8">
    <source>
        <dbReference type="EMBL" id="BBM86628.1"/>
    </source>
</evidence>
<keyword evidence="9" id="KW-1185">Reference proteome</keyword>
<keyword evidence="6" id="KW-0812">Transmembrane</keyword>
<evidence type="ECO:0000313" key="9">
    <source>
        <dbReference type="Proteomes" id="UP000326354"/>
    </source>
</evidence>
<dbReference type="SUPFAM" id="SSF69322">
    <property type="entry name" value="Tricorn protease domain 2"/>
    <property type="match status" value="1"/>
</dbReference>
<keyword evidence="6" id="KW-0472">Membrane</keyword>
<dbReference type="PROSITE" id="PS00108">
    <property type="entry name" value="PROTEIN_KINASE_ST"/>
    <property type="match status" value="1"/>
</dbReference>
<protein>
    <submittedName>
        <fullName evidence="8">Protein kinase</fullName>
    </submittedName>
</protein>
<dbReference type="CDD" id="cd14014">
    <property type="entry name" value="STKc_PknB_like"/>
    <property type="match status" value="1"/>
</dbReference>
<evidence type="ECO:0000256" key="2">
    <source>
        <dbReference type="ARBA" id="ARBA00022741"/>
    </source>
</evidence>
<keyword evidence="1" id="KW-0808">Transferase</keyword>
<dbReference type="PANTHER" id="PTHR43289">
    <property type="entry name" value="MITOGEN-ACTIVATED PROTEIN KINASE KINASE KINASE 20-RELATED"/>
    <property type="match status" value="1"/>
</dbReference>
<dbReference type="SUPFAM" id="SSF69304">
    <property type="entry name" value="Tricorn protease N-terminal domain"/>
    <property type="match status" value="1"/>
</dbReference>
<dbReference type="Gene3D" id="2.130.10.10">
    <property type="entry name" value="YVTN repeat-like/Quinoprotein amine dehydrogenase"/>
    <property type="match status" value="2"/>
</dbReference>
<dbReference type="RefSeq" id="WP_173013559.1">
    <property type="nucleotide sequence ID" value="NZ_AP019860.1"/>
</dbReference>
<evidence type="ECO:0000256" key="4">
    <source>
        <dbReference type="ARBA" id="ARBA00022840"/>
    </source>
</evidence>
<dbReference type="InterPro" id="IPR017441">
    <property type="entry name" value="Protein_kinase_ATP_BS"/>
</dbReference>